<name>A0A812E3W5_ACAPH</name>
<feature type="compositionally biased region" description="Low complexity" evidence="1">
    <location>
        <begin position="72"/>
        <end position="96"/>
    </location>
</feature>
<dbReference type="OrthoDB" id="5204190at2759"/>
<dbReference type="Proteomes" id="UP000597762">
    <property type="component" value="Unassembled WGS sequence"/>
</dbReference>
<proteinExistence type="predicted"/>
<evidence type="ECO:0000313" key="2">
    <source>
        <dbReference type="EMBL" id="CAE1315166.1"/>
    </source>
</evidence>
<feature type="region of interest" description="Disordered" evidence="1">
    <location>
        <begin position="71"/>
        <end position="118"/>
    </location>
</feature>
<evidence type="ECO:0000256" key="1">
    <source>
        <dbReference type="SAM" id="MobiDB-lite"/>
    </source>
</evidence>
<accession>A0A812E3W5</accession>
<dbReference type="EMBL" id="CAHIKZ030004768">
    <property type="protein sequence ID" value="CAE1315166.1"/>
    <property type="molecule type" value="Genomic_DNA"/>
</dbReference>
<gene>
    <name evidence="2" type="ORF">SPHA_66099</name>
</gene>
<keyword evidence="3" id="KW-1185">Reference proteome</keyword>
<dbReference type="AlphaFoldDB" id="A0A812E3W5"/>
<protein>
    <submittedName>
        <fullName evidence="2">FUBP</fullName>
    </submittedName>
</protein>
<organism evidence="2 3">
    <name type="scientific">Acanthosepion pharaonis</name>
    <name type="common">Pharaoh cuttlefish</name>
    <name type="synonym">Sepia pharaonis</name>
    <dbReference type="NCBI Taxonomy" id="158019"/>
    <lineage>
        <taxon>Eukaryota</taxon>
        <taxon>Metazoa</taxon>
        <taxon>Spiralia</taxon>
        <taxon>Lophotrochozoa</taxon>
        <taxon>Mollusca</taxon>
        <taxon>Cephalopoda</taxon>
        <taxon>Coleoidea</taxon>
        <taxon>Decapodiformes</taxon>
        <taxon>Sepiida</taxon>
        <taxon>Sepiina</taxon>
        <taxon>Sepiidae</taxon>
        <taxon>Acanthosepion</taxon>
    </lineage>
</organism>
<feature type="compositionally biased region" description="Polar residues" evidence="1">
    <location>
        <begin position="97"/>
        <end position="114"/>
    </location>
</feature>
<reference evidence="2" key="1">
    <citation type="submission" date="2021-01" db="EMBL/GenBank/DDBJ databases">
        <authorList>
            <person name="Li R."/>
            <person name="Bekaert M."/>
        </authorList>
    </citation>
    <scope>NUCLEOTIDE SEQUENCE</scope>
    <source>
        <strain evidence="2">Farmed</strain>
    </source>
</reference>
<evidence type="ECO:0000313" key="3">
    <source>
        <dbReference type="Proteomes" id="UP000597762"/>
    </source>
</evidence>
<comment type="caution">
    <text evidence="2">The sequence shown here is derived from an EMBL/GenBank/DDBJ whole genome shotgun (WGS) entry which is preliminary data.</text>
</comment>
<sequence length="156" mass="17024">MSFFSPTSYFYIFFFSNHMRPIAAKINQPAGDGQGIKRPYEDGPGFGEPDVKKTPAAINDPIGAQLRAMAEQQRSNQATQAAQAAQEAAARLNQQLGVSNPNLQKSSPVTSPGPHSTMEMVSSEYKVPDKLVGLSKHFLKSPPEKCQRDVRCIMLG</sequence>